<sequence length="206" mass="24321">MTRHQARYPNSDWEPKTRRMVGPMYNPTPWISPTSPVYPPTPAPGPWEVDPGVIYERQRLAQRLNQSRTSLEAELQRRQNTDESPQWEYVPGEGYRQVEPGRRSGANNQHYSRRANEQRREDERRFLRDVQSEVARDNGYPQIDRREPPNTRRGPDTNSRAPVPDIWTDAREAREWMGEVQREVNLRGSYIRFPSGYTSRRGSWSR</sequence>
<evidence type="ECO:0000256" key="1">
    <source>
        <dbReference type="SAM" id="MobiDB-lite"/>
    </source>
</evidence>
<feature type="compositionally biased region" description="Basic and acidic residues" evidence="1">
    <location>
        <begin position="143"/>
        <end position="155"/>
    </location>
</feature>
<evidence type="ECO:0000313" key="3">
    <source>
        <dbReference type="Proteomes" id="UP000720189"/>
    </source>
</evidence>
<name>A0A9P9JKY6_FUSRE</name>
<feature type="region of interest" description="Disordered" evidence="1">
    <location>
        <begin position="65"/>
        <end position="166"/>
    </location>
</feature>
<dbReference type="GeneID" id="70220888"/>
<evidence type="ECO:0000313" key="2">
    <source>
        <dbReference type="EMBL" id="KAH7213383.1"/>
    </source>
</evidence>
<proteinExistence type="predicted"/>
<keyword evidence="3" id="KW-1185">Reference proteome</keyword>
<gene>
    <name evidence="2" type="ORF">BKA55DRAFT_546603</name>
</gene>
<reference evidence="2" key="1">
    <citation type="journal article" date="2021" name="Nat. Commun.">
        <title>Genetic determinants of endophytism in the Arabidopsis root mycobiome.</title>
        <authorList>
            <person name="Mesny F."/>
            <person name="Miyauchi S."/>
            <person name="Thiergart T."/>
            <person name="Pickel B."/>
            <person name="Atanasova L."/>
            <person name="Karlsson M."/>
            <person name="Huettel B."/>
            <person name="Barry K.W."/>
            <person name="Haridas S."/>
            <person name="Chen C."/>
            <person name="Bauer D."/>
            <person name="Andreopoulos W."/>
            <person name="Pangilinan J."/>
            <person name="LaButti K."/>
            <person name="Riley R."/>
            <person name="Lipzen A."/>
            <person name="Clum A."/>
            <person name="Drula E."/>
            <person name="Henrissat B."/>
            <person name="Kohler A."/>
            <person name="Grigoriev I.V."/>
            <person name="Martin F.M."/>
            <person name="Hacquard S."/>
        </authorList>
    </citation>
    <scope>NUCLEOTIDE SEQUENCE</scope>
    <source>
        <strain evidence="2">MPI-CAGE-AT-0023</strain>
    </source>
</reference>
<protein>
    <submittedName>
        <fullName evidence="2">Uncharacterized protein</fullName>
    </submittedName>
</protein>
<feature type="compositionally biased region" description="Basic and acidic residues" evidence="1">
    <location>
        <begin position="114"/>
        <end position="136"/>
    </location>
</feature>
<dbReference type="EMBL" id="JAGMUX010000030">
    <property type="protein sequence ID" value="KAH7213383.1"/>
    <property type="molecule type" value="Genomic_DNA"/>
</dbReference>
<dbReference type="RefSeq" id="XP_046041831.1">
    <property type="nucleotide sequence ID" value="XM_046190934.1"/>
</dbReference>
<accession>A0A9P9JKY6</accession>
<feature type="compositionally biased region" description="Pro residues" evidence="1">
    <location>
        <begin position="36"/>
        <end position="45"/>
    </location>
</feature>
<comment type="caution">
    <text evidence="2">The sequence shown here is derived from an EMBL/GenBank/DDBJ whole genome shotgun (WGS) entry which is preliminary data.</text>
</comment>
<dbReference type="AlphaFoldDB" id="A0A9P9JKY6"/>
<dbReference type="Proteomes" id="UP000720189">
    <property type="component" value="Unassembled WGS sequence"/>
</dbReference>
<dbReference type="OrthoDB" id="5071326at2759"/>
<organism evidence="2 3">
    <name type="scientific">Fusarium redolens</name>
    <dbReference type="NCBI Taxonomy" id="48865"/>
    <lineage>
        <taxon>Eukaryota</taxon>
        <taxon>Fungi</taxon>
        <taxon>Dikarya</taxon>
        <taxon>Ascomycota</taxon>
        <taxon>Pezizomycotina</taxon>
        <taxon>Sordariomycetes</taxon>
        <taxon>Hypocreomycetidae</taxon>
        <taxon>Hypocreales</taxon>
        <taxon>Nectriaceae</taxon>
        <taxon>Fusarium</taxon>
        <taxon>Fusarium redolens species complex</taxon>
    </lineage>
</organism>
<feature type="region of interest" description="Disordered" evidence="1">
    <location>
        <begin position="1"/>
        <end position="50"/>
    </location>
</feature>